<comment type="caution">
    <text evidence="2">The sequence shown here is derived from an EMBL/GenBank/DDBJ whole genome shotgun (WGS) entry which is preliminary data.</text>
</comment>
<evidence type="ECO:0000313" key="2">
    <source>
        <dbReference type="EMBL" id="KAF4028310.1"/>
    </source>
</evidence>
<evidence type="ECO:0000313" key="4">
    <source>
        <dbReference type="Proteomes" id="UP000602510"/>
    </source>
</evidence>
<proteinExistence type="predicted"/>
<dbReference type="EMBL" id="JAACNO010001843">
    <property type="protein sequence ID" value="KAF4137261.1"/>
    <property type="molecule type" value="Genomic_DNA"/>
</dbReference>
<dbReference type="Proteomes" id="UP000704712">
    <property type="component" value="Unassembled WGS sequence"/>
</dbReference>
<accession>A0A833WCG9</accession>
<keyword evidence="4" id="KW-1185">Reference proteome</keyword>
<reference evidence="2" key="1">
    <citation type="submission" date="2020-04" db="EMBL/GenBank/DDBJ databases">
        <title>Hybrid Assembly of Korean Phytophthora infestans isolates.</title>
        <authorList>
            <person name="Prokchorchik M."/>
            <person name="Lee Y."/>
            <person name="Seo J."/>
            <person name="Cho J.-H."/>
            <person name="Park Y.-E."/>
            <person name="Jang D.-C."/>
            <person name="Im J.-S."/>
            <person name="Choi J.-G."/>
            <person name="Park H.-J."/>
            <person name="Lee G.-B."/>
            <person name="Lee Y.-G."/>
            <person name="Hong S.-Y."/>
            <person name="Cho K."/>
            <person name="Sohn K.H."/>
        </authorList>
    </citation>
    <scope>NUCLEOTIDE SEQUENCE</scope>
    <source>
        <strain evidence="2">KR_1_A1</strain>
        <strain evidence="3">KR_2_A2</strain>
    </source>
</reference>
<feature type="region of interest" description="Disordered" evidence="1">
    <location>
        <begin position="1"/>
        <end position="27"/>
    </location>
</feature>
<sequence>MLALPPPTKTLPSPHGDATAAAHRDADTAAAHVGDNATATAADRDASSRLWGAAVLDVQPVGIRPSVDLRRDTPASPENP</sequence>
<dbReference type="EMBL" id="WSZM01001099">
    <property type="protein sequence ID" value="KAF4028310.1"/>
    <property type="molecule type" value="Genomic_DNA"/>
</dbReference>
<dbReference type="Proteomes" id="UP000602510">
    <property type="component" value="Unassembled WGS sequence"/>
</dbReference>
<gene>
    <name evidence="2" type="ORF">GN244_ATG20031</name>
    <name evidence="3" type="ORF">GN958_ATG13524</name>
</gene>
<organism evidence="2 4">
    <name type="scientific">Phytophthora infestans</name>
    <name type="common">Potato late blight agent</name>
    <name type="synonym">Botrytis infestans</name>
    <dbReference type="NCBI Taxonomy" id="4787"/>
    <lineage>
        <taxon>Eukaryota</taxon>
        <taxon>Sar</taxon>
        <taxon>Stramenopiles</taxon>
        <taxon>Oomycota</taxon>
        <taxon>Peronosporomycetes</taxon>
        <taxon>Peronosporales</taxon>
        <taxon>Peronosporaceae</taxon>
        <taxon>Phytophthora</taxon>
    </lineage>
</organism>
<evidence type="ECO:0000256" key="1">
    <source>
        <dbReference type="SAM" id="MobiDB-lite"/>
    </source>
</evidence>
<name>A0A833WCG9_PHYIN</name>
<protein>
    <submittedName>
        <fullName evidence="2">Uncharacterized protein</fullName>
    </submittedName>
</protein>
<evidence type="ECO:0000313" key="3">
    <source>
        <dbReference type="EMBL" id="KAF4137261.1"/>
    </source>
</evidence>
<dbReference type="AlphaFoldDB" id="A0A833WCG9"/>